<sequence length="188" mass="21321">MDPAQYKYPSPLEGYSDQAVSSLPTGINPDGKSLQNPPVTTLSKSYEEFVSPITNGERGGFDIHIYHNSGNPEHVKFAEELHKRVRLEFPELRIYKFWDKAVGPHTMAMFEVNLFTPAQFGAFVPWLVVNRGPLSALVHPNTNDELRDHTQRATWLGERVPIDTTLFFKSPEEMMAIREAALRSHGKQ</sequence>
<dbReference type="EMBL" id="HF936265">
    <property type="protein sequence ID" value="CCX15933.1"/>
    <property type="molecule type" value="Genomic_DNA"/>
</dbReference>
<accession>U4L9T0</accession>
<evidence type="ECO:0000313" key="3">
    <source>
        <dbReference type="Proteomes" id="UP000018144"/>
    </source>
</evidence>
<dbReference type="Proteomes" id="UP000018144">
    <property type="component" value="Unassembled WGS sequence"/>
</dbReference>
<gene>
    <name evidence="2" type="ORF">PCON_02392</name>
</gene>
<evidence type="ECO:0000256" key="1">
    <source>
        <dbReference type="SAM" id="MobiDB-lite"/>
    </source>
</evidence>
<keyword evidence="3" id="KW-1185">Reference proteome</keyword>
<dbReference type="InterPro" id="IPR014980">
    <property type="entry name" value="DOPA_dioxygen"/>
</dbReference>
<dbReference type="STRING" id="1076935.U4L9T0"/>
<protein>
    <submittedName>
        <fullName evidence="2">Similar to Uncharacterized 21.2 kDa protein acc. no. P56739</fullName>
    </submittedName>
</protein>
<organism evidence="2 3">
    <name type="scientific">Pyronema omphalodes (strain CBS 100304)</name>
    <name type="common">Pyronema confluens</name>
    <dbReference type="NCBI Taxonomy" id="1076935"/>
    <lineage>
        <taxon>Eukaryota</taxon>
        <taxon>Fungi</taxon>
        <taxon>Dikarya</taxon>
        <taxon>Ascomycota</taxon>
        <taxon>Pezizomycotina</taxon>
        <taxon>Pezizomycetes</taxon>
        <taxon>Pezizales</taxon>
        <taxon>Pyronemataceae</taxon>
        <taxon>Pyronema</taxon>
    </lineage>
</organism>
<dbReference type="AlphaFoldDB" id="U4L9T0"/>
<dbReference type="PANTHER" id="PTHR36423">
    <property type="entry name" value="AFR070WP"/>
    <property type="match status" value="1"/>
</dbReference>
<dbReference type="InterPro" id="IPR023389">
    <property type="entry name" value="DOPA-like_sf"/>
</dbReference>
<dbReference type="eggNOG" id="ENOG502S93P">
    <property type="taxonomic scope" value="Eukaryota"/>
</dbReference>
<dbReference type="Pfam" id="PF08883">
    <property type="entry name" value="DOPA_dioxygen"/>
    <property type="match status" value="1"/>
</dbReference>
<reference evidence="2 3" key="1">
    <citation type="journal article" date="2013" name="PLoS Genet.">
        <title>The genome and development-dependent transcriptomes of Pyronema confluens: a window into fungal evolution.</title>
        <authorList>
            <person name="Traeger S."/>
            <person name="Altegoer F."/>
            <person name="Freitag M."/>
            <person name="Gabaldon T."/>
            <person name="Kempken F."/>
            <person name="Kumar A."/>
            <person name="Marcet-Houben M."/>
            <person name="Poggeler S."/>
            <person name="Stajich J.E."/>
            <person name="Nowrousian M."/>
        </authorList>
    </citation>
    <scope>NUCLEOTIDE SEQUENCE [LARGE SCALE GENOMIC DNA]</scope>
    <source>
        <strain evidence="3">CBS 100304</strain>
        <tissue evidence="2">Vegetative mycelium</tissue>
    </source>
</reference>
<name>U4L9T0_PYROM</name>
<feature type="region of interest" description="Disordered" evidence="1">
    <location>
        <begin position="1"/>
        <end position="36"/>
    </location>
</feature>
<dbReference type="OMA" id="DIHIYYF"/>
<dbReference type="OrthoDB" id="9970095at2759"/>
<dbReference type="Gene3D" id="3.30.70.1240">
    <property type="entry name" value="DOPA-like domains"/>
    <property type="match status" value="1"/>
</dbReference>
<evidence type="ECO:0000313" key="2">
    <source>
        <dbReference type="EMBL" id="CCX15933.1"/>
    </source>
</evidence>
<dbReference type="SUPFAM" id="SSF143410">
    <property type="entry name" value="DOPA-like"/>
    <property type="match status" value="1"/>
</dbReference>
<proteinExistence type="predicted"/>
<dbReference type="PANTHER" id="PTHR36423:SF2">
    <property type="entry name" value="AFR070WP"/>
    <property type="match status" value="1"/>
</dbReference>